<accession>A0A6A5WGH2</accession>
<gene>
    <name evidence="2" type="ORF">P154DRAFT_434676</name>
</gene>
<feature type="region of interest" description="Disordered" evidence="1">
    <location>
        <begin position="30"/>
        <end position="49"/>
    </location>
</feature>
<sequence>MQGSGSIGLIRADARIYIEQVHHYFGCPHSEDHQHEHNEDCHHSPTHGQHDLEGIVERFDCQGSLVYKYYNRLTSIVQNHEELIRKRWLKKTRSQRQSILLEAMPHMAPRHRPDFELFITNAPMNAKILYTIMLPHINLEDLTQTRPLLIMLNARGRYPPEEFAYSDLELAPYYKAKQGFLQQNKHTMAFLGQKALGLYGALTEWKTEAEAGEAILSGCSVHIDHGHQILEIQGTLYPFLVDCCTTILHDHDRRQLYGTDQLKSLFEENPDHPAYVAASTPDLPPLPENEGSYINLNTLIMEAPYRRPARLDLARLKALVVARKEQAQDHIWTLREDPNYFSDVVKDHMEHRLELIADCWRGPHKKIPVSQLYSKGLRTLVNDAYMEFFLWDELQTQFDRLHKMAQQYSEQLVPDKDLPAEYFEGLVETRFLLEAIMLDFVQQMKNGYMSSPQARPNFVKCYCSPNEYTGEPEFLTAKNRPDNKGEQEIDQLMDDFLYKSSREKVGLHILMERLGKKLEQCPKAKDSISPWVASYISQLSVISECLHQIHLFQPWAQKVGHTVEQRNMPLLVSYLKKLSVWHSIQQTNFEGTKLSELGNPSDGKFNYPVHRRQTRENFDIMRAAEAALDTFWETVDARYLQMAGKTPYQVVSHTLGPVRLPYRTPPWVEPVRKPLSKPLAQQSIHQPLLISQHDPTKQITGHFDRLSFAKDKSKAREKGTSELAIAELTPETIPITDEQPTFHLDRRAYKVFKTLFHQPSSTDTPSEIQWVDFLHAMVATAFSAEKLQGSAWHFQPKNLDIERGIQFHEPHPGHKIPFTWARHFGRRLARTYGWRGDMFRLK</sequence>
<dbReference type="EMBL" id="ML977588">
    <property type="protein sequence ID" value="KAF2000517.1"/>
    <property type="molecule type" value="Genomic_DNA"/>
</dbReference>
<dbReference type="AlphaFoldDB" id="A0A6A5WGH2"/>
<dbReference type="OrthoDB" id="2922289at2759"/>
<evidence type="ECO:0000313" key="3">
    <source>
        <dbReference type="Proteomes" id="UP000799779"/>
    </source>
</evidence>
<keyword evidence="3" id="KW-1185">Reference proteome</keyword>
<dbReference type="PANTHER" id="PTHR40788:SF2">
    <property type="entry name" value="CLR5 DOMAIN-CONTAINING PROTEIN"/>
    <property type="match status" value="1"/>
</dbReference>
<dbReference type="PANTHER" id="PTHR40788">
    <property type="entry name" value="CLR5 DOMAIN-CONTAINING PROTEIN-RELATED"/>
    <property type="match status" value="1"/>
</dbReference>
<protein>
    <submittedName>
        <fullName evidence="2">Uncharacterized protein</fullName>
    </submittedName>
</protein>
<name>A0A6A5WGH2_9PLEO</name>
<proteinExistence type="predicted"/>
<dbReference type="Proteomes" id="UP000799779">
    <property type="component" value="Unassembled WGS sequence"/>
</dbReference>
<evidence type="ECO:0000313" key="2">
    <source>
        <dbReference type="EMBL" id="KAF2000517.1"/>
    </source>
</evidence>
<organism evidence="2 3">
    <name type="scientific">Amniculicola lignicola CBS 123094</name>
    <dbReference type="NCBI Taxonomy" id="1392246"/>
    <lineage>
        <taxon>Eukaryota</taxon>
        <taxon>Fungi</taxon>
        <taxon>Dikarya</taxon>
        <taxon>Ascomycota</taxon>
        <taxon>Pezizomycotina</taxon>
        <taxon>Dothideomycetes</taxon>
        <taxon>Pleosporomycetidae</taxon>
        <taxon>Pleosporales</taxon>
        <taxon>Amniculicolaceae</taxon>
        <taxon>Amniculicola</taxon>
    </lineage>
</organism>
<reference evidence="2" key="1">
    <citation type="journal article" date="2020" name="Stud. Mycol.">
        <title>101 Dothideomycetes genomes: a test case for predicting lifestyles and emergence of pathogens.</title>
        <authorList>
            <person name="Haridas S."/>
            <person name="Albert R."/>
            <person name="Binder M."/>
            <person name="Bloem J."/>
            <person name="Labutti K."/>
            <person name="Salamov A."/>
            <person name="Andreopoulos B."/>
            <person name="Baker S."/>
            <person name="Barry K."/>
            <person name="Bills G."/>
            <person name="Bluhm B."/>
            <person name="Cannon C."/>
            <person name="Castanera R."/>
            <person name="Culley D."/>
            <person name="Daum C."/>
            <person name="Ezra D."/>
            <person name="Gonzalez J."/>
            <person name="Henrissat B."/>
            <person name="Kuo A."/>
            <person name="Liang C."/>
            <person name="Lipzen A."/>
            <person name="Lutzoni F."/>
            <person name="Magnuson J."/>
            <person name="Mondo S."/>
            <person name="Nolan M."/>
            <person name="Ohm R."/>
            <person name="Pangilinan J."/>
            <person name="Park H.-J."/>
            <person name="Ramirez L."/>
            <person name="Alfaro M."/>
            <person name="Sun H."/>
            <person name="Tritt A."/>
            <person name="Yoshinaga Y."/>
            <person name="Zwiers L.-H."/>
            <person name="Turgeon B."/>
            <person name="Goodwin S."/>
            <person name="Spatafora J."/>
            <person name="Crous P."/>
            <person name="Grigoriev I."/>
        </authorList>
    </citation>
    <scope>NUCLEOTIDE SEQUENCE</scope>
    <source>
        <strain evidence="2">CBS 123094</strain>
    </source>
</reference>
<evidence type="ECO:0000256" key="1">
    <source>
        <dbReference type="SAM" id="MobiDB-lite"/>
    </source>
</evidence>